<dbReference type="AlphaFoldDB" id="A0A9X1UK44"/>
<dbReference type="RefSeq" id="WP_238461946.1">
    <property type="nucleotide sequence ID" value="NZ_JAKLJA010000001.1"/>
</dbReference>
<name>A0A9X1UK44_9BURK</name>
<sequence length="53" mass="6362">MDQTWLGIVGAVVPIALVIAAISIHQHRRERRRADLLRNLDHHDWCRWVRVRR</sequence>
<gene>
    <name evidence="2" type="ORF">L5014_02250</name>
</gene>
<dbReference type="EMBL" id="JAKLJA010000001">
    <property type="protein sequence ID" value="MCG5072191.1"/>
    <property type="molecule type" value="Genomic_DNA"/>
</dbReference>
<proteinExistence type="predicted"/>
<keyword evidence="3" id="KW-1185">Reference proteome</keyword>
<keyword evidence="1" id="KW-0472">Membrane</keyword>
<reference evidence="2" key="1">
    <citation type="submission" date="2022-01" db="EMBL/GenBank/DDBJ databases">
        <title>Genome sequence and assembly of Parabukholderia sp. RG36.</title>
        <authorList>
            <person name="Chhetri G."/>
        </authorList>
    </citation>
    <scope>NUCLEOTIDE SEQUENCE</scope>
    <source>
        <strain evidence="2">RG36</strain>
    </source>
</reference>
<feature type="transmembrane region" description="Helical" evidence="1">
    <location>
        <begin position="6"/>
        <end position="24"/>
    </location>
</feature>
<comment type="caution">
    <text evidence="2">The sequence shown here is derived from an EMBL/GenBank/DDBJ whole genome shotgun (WGS) entry which is preliminary data.</text>
</comment>
<evidence type="ECO:0000313" key="3">
    <source>
        <dbReference type="Proteomes" id="UP001139308"/>
    </source>
</evidence>
<keyword evidence="1" id="KW-1133">Transmembrane helix</keyword>
<evidence type="ECO:0000256" key="1">
    <source>
        <dbReference type="SAM" id="Phobius"/>
    </source>
</evidence>
<keyword evidence="1" id="KW-0812">Transmembrane</keyword>
<organism evidence="2 3">
    <name type="scientific">Paraburkholderia tagetis</name>
    <dbReference type="NCBI Taxonomy" id="2913261"/>
    <lineage>
        <taxon>Bacteria</taxon>
        <taxon>Pseudomonadati</taxon>
        <taxon>Pseudomonadota</taxon>
        <taxon>Betaproteobacteria</taxon>
        <taxon>Burkholderiales</taxon>
        <taxon>Burkholderiaceae</taxon>
        <taxon>Paraburkholderia</taxon>
    </lineage>
</organism>
<dbReference type="Proteomes" id="UP001139308">
    <property type="component" value="Unassembled WGS sequence"/>
</dbReference>
<evidence type="ECO:0000313" key="2">
    <source>
        <dbReference type="EMBL" id="MCG5072191.1"/>
    </source>
</evidence>
<protein>
    <submittedName>
        <fullName evidence="2">Uncharacterized protein</fullName>
    </submittedName>
</protein>
<accession>A0A9X1UK44</accession>